<evidence type="ECO:0000256" key="3">
    <source>
        <dbReference type="ARBA" id="ARBA00022917"/>
    </source>
</evidence>
<dbReference type="GO" id="GO:0003743">
    <property type="term" value="F:translation initiation factor activity"/>
    <property type="evidence" value="ECO:0007669"/>
    <property type="project" value="UniProtKB-KW"/>
</dbReference>
<comment type="similarity">
    <text evidence="1">Belongs to the eukaryotic initiation factor 4G family.</text>
</comment>
<dbReference type="InterPro" id="IPR016024">
    <property type="entry name" value="ARM-type_fold"/>
</dbReference>
<protein>
    <recommendedName>
        <fullName evidence="5">MIF4G domain-containing protein</fullName>
    </recommendedName>
</protein>
<feature type="region of interest" description="Disordered" evidence="4">
    <location>
        <begin position="601"/>
        <end position="643"/>
    </location>
</feature>
<feature type="compositionally biased region" description="Low complexity" evidence="4">
    <location>
        <begin position="43"/>
        <end position="54"/>
    </location>
</feature>
<accession>A0A5J4ZTI3</accession>
<gene>
    <name evidence="6" type="ORF">F0562_014667</name>
</gene>
<feature type="compositionally biased region" description="Basic and acidic residues" evidence="4">
    <location>
        <begin position="1402"/>
        <end position="1419"/>
    </location>
</feature>
<feature type="compositionally biased region" description="Polar residues" evidence="4">
    <location>
        <begin position="540"/>
        <end position="549"/>
    </location>
</feature>
<feature type="compositionally biased region" description="Polar residues" evidence="4">
    <location>
        <begin position="13"/>
        <end position="28"/>
    </location>
</feature>
<feature type="compositionally biased region" description="Basic and acidic residues" evidence="4">
    <location>
        <begin position="1043"/>
        <end position="1058"/>
    </location>
</feature>
<feature type="compositionally biased region" description="Low complexity" evidence="4">
    <location>
        <begin position="632"/>
        <end position="643"/>
    </location>
</feature>
<feature type="region of interest" description="Disordered" evidence="4">
    <location>
        <begin position="1400"/>
        <end position="1454"/>
    </location>
</feature>
<evidence type="ECO:0000313" key="6">
    <source>
        <dbReference type="EMBL" id="KAA8520411.1"/>
    </source>
</evidence>
<keyword evidence="2" id="KW-0396">Initiation factor</keyword>
<feature type="region of interest" description="Disordered" evidence="4">
    <location>
        <begin position="575"/>
        <end position="594"/>
    </location>
</feature>
<dbReference type="GO" id="GO:0016281">
    <property type="term" value="C:eukaryotic translation initiation factor 4F complex"/>
    <property type="evidence" value="ECO:0007669"/>
    <property type="project" value="TreeGrafter"/>
</dbReference>
<evidence type="ECO:0000256" key="4">
    <source>
        <dbReference type="SAM" id="MobiDB-lite"/>
    </source>
</evidence>
<evidence type="ECO:0000256" key="2">
    <source>
        <dbReference type="ARBA" id="ARBA00022540"/>
    </source>
</evidence>
<dbReference type="Proteomes" id="UP000325577">
    <property type="component" value="Linkage Group LG6"/>
</dbReference>
<dbReference type="GO" id="GO:0003729">
    <property type="term" value="F:mRNA binding"/>
    <property type="evidence" value="ECO:0007669"/>
    <property type="project" value="TreeGrafter"/>
</dbReference>
<feature type="compositionally biased region" description="Basic and acidic residues" evidence="4">
    <location>
        <begin position="180"/>
        <end position="192"/>
    </location>
</feature>
<sequence>MSLNQSRAEKSESPQYKKSGRSGSSGQPKNFAGGSRKGGGTAPLPSSSSFPSNRSLKKSNNAQGGQFRVSGASVNAPAACTVQNGANLQPPLHGASDAPVTGVIGKLTDTSAQKSTQAVPKAPSSQSTTVNLDTTLPSTPAKAPGDVSRSFPLQFGSISPGFMNGMQIPARTSSAPPNLDEQKRDQARHDTLRAVPTLPIPSAPKQQLSKKDAGDVGQSNTGEAHPMPKAKRDVQVLCAPPVTQTQKPPVHSITGISMQMPYHQSQLPIQFGGPNPQIQSQGMAASSLPMPMPMPMPLPLPMGNPQVQQQVFVPSLQPHTIQPQGIMHQGQSLNFMSQMGPQLPPQLGNLGVNITPQFPRQQAGKFGGPRKTVKITHPDTHEELRLDKRADTYTESGSSGQRSHPNVPSQSQPIPSFPPAQSINYYPNPYNTSSFFFPPSSSLPLTSTTPSSQAPRFNYPHGIAEPSNLEHARDVHNIISSAPSASVQVTVKPAAGSHGEKVADPSLSVISPAVEKGESPKLLSRHGEASLIGPQRDLETSTNSLQQSKPGIEPLSTLLPVGSKQSVAVSASVSAESPAHNSLSSAPSAPLEESVSVVSLVTSSTEGRRRETISRSDSSIDQQRSGNKVGGQSTSISSLPSQSLEHNISFDSTSFETTAAKSTPASSGISGGVLEATAEPLLTTGVTTTDASDSKTDTAGEGSTFESLEMIDAAGIIIDTLDTDHDAGQDNSSLVGKRLKPETVGTKQGETMLPEGNKLDENGFERSLESISSKSSGGMHQPAQNSILKVMTIGNEVGSAEAAQRELEESAGCCTEDDMADTSMTSISTALDDLTAEAFPLSPDVSTTSYESGTRDKPMIEEANRAKSTMAGGKKKRGEILQKADAAGTTSDLYMAYKGPEEKKETVAPSESTEGTSSGNLKQVPVDISQENVSSEKGGLCKAELDDSEDAADISTPKLETLDNEKQEHGGFKYPAEYGNGVMVKKYSTDFLLKFSKQCTNLPDGLADRSDLAEVLLSSNVTVSCESYPSPGKIIDRTTGGSRPERRGRGMGDDDKWSKLPVPLASGRDLRMDISYGGNVVGSRPGQRGSYGVLRNPGAQTPVQYAGGSFSGLMQSLGSPGGMQRNIPDSDRWQRATAFQKGLIPSPQTPLQVMHKAEKKYEVGKVADKQEAKQRQLKAILNKLTPQNFEKLFEQVKAVNIDNVDTLIGVISQIFDKALMEPTFCEMYANFCCCLAGVLPDFSENNEKITFKRLLLNKCQEEFGRGEREQEEANRAEEEGEVKQSEEEREEKRIRARRRMLGNIRLIGELYKKKMLTEKIMHECIKKLLGQYQNPDEEDVEALCKLMSTIGEMIDHPKAKEHMDGYFDMIAKLSNNMKLSSRMRFMLKDAIDLRKNKWQQRRKVEGPKKIEEVHRDAAQERQAQASRQARGPSIGASVRRGQPMDFSPRGSNMLSSPNAQMGGFRGLPTQLRGYGTQDVRLEDRHPHENRTLSVSLPQRPIGDDSITLVPLGGLARGMSSRGQMSSITSADIPGPGDTRRMTTGMTGYSSVSERTAYGSREDLIPLYVTERFVSPSAYDQLSTQERNMNYGNGDLRNADRNFDRSLPTSPPIRVPKMRRKSLSVSKI</sequence>
<keyword evidence="3" id="KW-0648">Protein biosynthesis</keyword>
<feature type="region of interest" description="Disordered" evidence="4">
    <location>
        <begin position="1266"/>
        <end position="1291"/>
    </location>
</feature>
<feature type="compositionally biased region" description="Low complexity" evidence="4">
    <location>
        <begin position="1533"/>
        <end position="1545"/>
    </location>
</feature>
<feature type="region of interest" description="Disordered" evidence="4">
    <location>
        <begin position="1588"/>
        <end position="1627"/>
    </location>
</feature>
<feature type="compositionally biased region" description="Basic and acidic residues" evidence="4">
    <location>
        <begin position="376"/>
        <end position="392"/>
    </location>
</feature>
<dbReference type="FunFam" id="1.25.40.180:FF:000024">
    <property type="entry name" value="Eukaryotic translation initiation factor 4G"/>
    <property type="match status" value="1"/>
</dbReference>
<feature type="region of interest" description="Disordered" evidence="4">
    <location>
        <begin position="1518"/>
        <end position="1545"/>
    </location>
</feature>
<feature type="compositionally biased region" description="Low complexity" evidence="4">
    <location>
        <begin position="1420"/>
        <end position="1430"/>
    </location>
</feature>
<feature type="domain" description="MIF4G" evidence="5">
    <location>
        <begin position="1174"/>
        <end position="1397"/>
    </location>
</feature>
<feature type="compositionally biased region" description="Polar residues" evidence="4">
    <location>
        <begin position="393"/>
        <end position="407"/>
    </location>
</feature>
<feature type="region of interest" description="Disordered" evidence="4">
    <location>
        <begin position="492"/>
        <end position="511"/>
    </location>
</feature>
<organism evidence="6 7">
    <name type="scientific">Nyssa sinensis</name>
    <dbReference type="NCBI Taxonomy" id="561372"/>
    <lineage>
        <taxon>Eukaryota</taxon>
        <taxon>Viridiplantae</taxon>
        <taxon>Streptophyta</taxon>
        <taxon>Embryophyta</taxon>
        <taxon>Tracheophyta</taxon>
        <taxon>Spermatophyta</taxon>
        <taxon>Magnoliopsida</taxon>
        <taxon>eudicotyledons</taxon>
        <taxon>Gunneridae</taxon>
        <taxon>Pentapetalae</taxon>
        <taxon>asterids</taxon>
        <taxon>Cornales</taxon>
        <taxon>Nyssaceae</taxon>
        <taxon>Nyssa</taxon>
    </lineage>
</organism>
<evidence type="ECO:0000256" key="1">
    <source>
        <dbReference type="ARBA" id="ARBA00005775"/>
    </source>
</evidence>
<feature type="region of interest" description="Disordered" evidence="4">
    <location>
        <begin position="84"/>
        <end position="229"/>
    </location>
</feature>
<feature type="compositionally biased region" description="Polar residues" evidence="4">
    <location>
        <begin position="909"/>
        <end position="921"/>
    </location>
</feature>
<feature type="region of interest" description="Disordered" evidence="4">
    <location>
        <begin position="1"/>
        <end position="69"/>
    </location>
</feature>
<name>A0A5J4ZTI3_9ASTE</name>
<dbReference type="EMBL" id="CM018049">
    <property type="protein sequence ID" value="KAA8520411.1"/>
    <property type="molecule type" value="Genomic_DNA"/>
</dbReference>
<feature type="region of interest" description="Disordered" evidence="4">
    <location>
        <begin position="360"/>
        <end position="423"/>
    </location>
</feature>
<feature type="compositionally biased region" description="Polar residues" evidence="4">
    <location>
        <begin position="1520"/>
        <end position="1529"/>
    </location>
</feature>
<dbReference type="SUPFAM" id="SSF48371">
    <property type="entry name" value="ARM repeat"/>
    <property type="match status" value="1"/>
</dbReference>
<dbReference type="Pfam" id="PF02854">
    <property type="entry name" value="MIF4G"/>
    <property type="match status" value="1"/>
</dbReference>
<feature type="compositionally biased region" description="Low complexity" evidence="4">
    <location>
        <begin position="615"/>
        <end position="625"/>
    </location>
</feature>
<proteinExistence type="inferred from homology"/>
<dbReference type="PANTHER" id="PTHR23253:SF9">
    <property type="entry name" value="EUKARYOTIC TRANSLATION INITIATION FACTOR 4 GAMMA 2"/>
    <property type="match status" value="1"/>
</dbReference>
<feature type="compositionally biased region" description="Low complexity" evidence="4">
    <location>
        <begin position="408"/>
        <end position="422"/>
    </location>
</feature>
<dbReference type="Gene3D" id="1.25.40.180">
    <property type="match status" value="1"/>
</dbReference>
<evidence type="ECO:0000259" key="5">
    <source>
        <dbReference type="SMART" id="SM00543"/>
    </source>
</evidence>
<feature type="compositionally biased region" description="Polar residues" evidence="4">
    <location>
        <begin position="108"/>
        <end position="138"/>
    </location>
</feature>
<evidence type="ECO:0000313" key="7">
    <source>
        <dbReference type="Proteomes" id="UP000325577"/>
    </source>
</evidence>
<dbReference type="InterPro" id="IPR003890">
    <property type="entry name" value="MIF4G-like_typ-3"/>
</dbReference>
<dbReference type="OrthoDB" id="514777at2759"/>
<feature type="region of interest" description="Disordered" evidence="4">
    <location>
        <begin position="900"/>
        <end position="926"/>
    </location>
</feature>
<dbReference type="PANTHER" id="PTHR23253">
    <property type="entry name" value="EUKARYOTIC TRANSLATION INITIATION FACTOR 4 GAMMA"/>
    <property type="match status" value="1"/>
</dbReference>
<feature type="region of interest" description="Disordered" evidence="4">
    <location>
        <begin position="1032"/>
        <end position="1061"/>
    </location>
</feature>
<feature type="region of interest" description="Disordered" evidence="4">
    <location>
        <begin position="531"/>
        <end position="555"/>
    </location>
</feature>
<reference evidence="6 7" key="1">
    <citation type="submission" date="2019-09" db="EMBL/GenBank/DDBJ databases">
        <title>A chromosome-level genome assembly of the Chinese tupelo Nyssa sinensis.</title>
        <authorList>
            <person name="Yang X."/>
            <person name="Kang M."/>
            <person name="Yang Y."/>
            <person name="Xiong H."/>
            <person name="Wang M."/>
            <person name="Zhang Z."/>
            <person name="Wang Z."/>
            <person name="Wu H."/>
            <person name="Ma T."/>
            <person name="Liu J."/>
            <person name="Xi Z."/>
        </authorList>
    </citation>
    <scope>NUCLEOTIDE SEQUENCE [LARGE SCALE GENOMIC DNA]</scope>
    <source>
        <strain evidence="6">J267</strain>
        <tissue evidence="6">Leaf</tissue>
    </source>
</reference>
<keyword evidence="7" id="KW-1185">Reference proteome</keyword>
<dbReference type="SMART" id="SM00543">
    <property type="entry name" value="MIF4G"/>
    <property type="match status" value="1"/>
</dbReference>